<proteinExistence type="predicted"/>
<dbReference type="EMBL" id="JADINC010000034">
    <property type="protein sequence ID" value="MBO8425306.1"/>
    <property type="molecule type" value="Genomic_DNA"/>
</dbReference>
<reference evidence="1" key="2">
    <citation type="journal article" date="2021" name="PeerJ">
        <title>Extensive microbial diversity within the chicken gut microbiome revealed by metagenomics and culture.</title>
        <authorList>
            <person name="Gilroy R."/>
            <person name="Ravi A."/>
            <person name="Getino M."/>
            <person name="Pursley I."/>
            <person name="Horton D.L."/>
            <person name="Alikhan N.F."/>
            <person name="Baker D."/>
            <person name="Gharbi K."/>
            <person name="Hall N."/>
            <person name="Watson M."/>
            <person name="Adriaenssens E.M."/>
            <person name="Foster-Nyarko E."/>
            <person name="Jarju S."/>
            <person name="Secka A."/>
            <person name="Antonio M."/>
            <person name="Oren A."/>
            <person name="Chaudhuri R.R."/>
            <person name="La Ragione R."/>
            <person name="Hildebrand F."/>
            <person name="Pallen M.J."/>
        </authorList>
    </citation>
    <scope>NUCLEOTIDE SEQUENCE</scope>
    <source>
        <strain evidence="1">8207</strain>
    </source>
</reference>
<organism evidence="1 2">
    <name type="scientific">Candidatus Enterousia avistercoris</name>
    <dbReference type="NCBI Taxonomy" id="2840788"/>
    <lineage>
        <taxon>Bacteria</taxon>
        <taxon>Pseudomonadati</taxon>
        <taxon>Pseudomonadota</taxon>
        <taxon>Alphaproteobacteria</taxon>
        <taxon>Candidatus Enterousia</taxon>
    </lineage>
</organism>
<name>A0A9D9DDP6_9PROT</name>
<evidence type="ECO:0000313" key="1">
    <source>
        <dbReference type="EMBL" id="MBO8425306.1"/>
    </source>
</evidence>
<evidence type="ECO:0008006" key="3">
    <source>
        <dbReference type="Google" id="ProtNLM"/>
    </source>
</evidence>
<dbReference type="Proteomes" id="UP000823630">
    <property type="component" value="Unassembled WGS sequence"/>
</dbReference>
<accession>A0A9D9DDP6</accession>
<sequence>YMNKEHFSEAIYLLKTKAKLAGKIIKIPGIDEENFPVRNSMLGIVPQGKVFLSDEVAEFLFAVDEVSKEENYEIPFLLFGKNDKQNVFIDSYVSSGISGRTEANFSGLNSALQDFISKSNKDGTDVVVHGHSHPKIGSYYTNFSLGDMKTYMQFRKDNQVFDNDKICLISCLITDGNFNFLFYDGNDYYKFKEVYERMPSGELERLKCYQSPDVIINHDREY</sequence>
<protein>
    <recommendedName>
        <fullName evidence="3">JAB domain-containing protein</fullName>
    </recommendedName>
</protein>
<reference evidence="1" key="1">
    <citation type="submission" date="2020-10" db="EMBL/GenBank/DDBJ databases">
        <authorList>
            <person name="Gilroy R."/>
        </authorList>
    </citation>
    <scope>NUCLEOTIDE SEQUENCE</scope>
    <source>
        <strain evidence="1">8207</strain>
    </source>
</reference>
<gene>
    <name evidence="1" type="ORF">IAC69_02380</name>
</gene>
<dbReference type="AlphaFoldDB" id="A0A9D9DDP6"/>
<evidence type="ECO:0000313" key="2">
    <source>
        <dbReference type="Proteomes" id="UP000823630"/>
    </source>
</evidence>
<comment type="caution">
    <text evidence="1">The sequence shown here is derived from an EMBL/GenBank/DDBJ whole genome shotgun (WGS) entry which is preliminary data.</text>
</comment>
<feature type="non-terminal residue" evidence="1">
    <location>
        <position position="1"/>
    </location>
</feature>